<reference evidence="5" key="1">
    <citation type="submission" date="2018-07" db="EMBL/GenBank/DDBJ databases">
        <authorList>
            <person name="Gao Z.-S."/>
            <person name="Jia H.-M."/>
            <person name="Jia H.-J."/>
            <person name="Cai Q.-L."/>
            <person name="Wang Y."/>
            <person name="Zhao H.-B."/>
        </authorList>
    </citation>
    <scope>NUCLEOTIDE SEQUENCE</scope>
    <source>
        <tissue evidence="5">Leaves</tissue>
    </source>
</reference>
<dbReference type="PANTHER" id="PTHR45651:SF68">
    <property type="entry name" value="ION TRANSPORT DOMAIN-CONTAINING PROTEIN"/>
    <property type="match status" value="1"/>
</dbReference>
<dbReference type="GO" id="GO:0016020">
    <property type="term" value="C:membrane"/>
    <property type="evidence" value="ECO:0007669"/>
    <property type="project" value="UniProtKB-SubCell"/>
</dbReference>
<dbReference type="EMBL" id="RXIC02000025">
    <property type="protein sequence ID" value="KAB1206233.1"/>
    <property type="molecule type" value="Genomic_DNA"/>
</dbReference>
<accession>A0A6A1V0S4</accession>
<dbReference type="GO" id="GO:0034220">
    <property type="term" value="P:monoatomic ion transmembrane transport"/>
    <property type="evidence" value="ECO:0007669"/>
    <property type="project" value="UniProtKB-KW"/>
</dbReference>
<keyword evidence="1" id="KW-0406">Ion transport</keyword>
<feature type="transmembrane region" description="Helical" evidence="3">
    <location>
        <begin position="84"/>
        <end position="106"/>
    </location>
</feature>
<dbReference type="PANTHER" id="PTHR45651">
    <property type="entry name" value="CYCLIC NUCLEOTIDE-GATED ION CHANNEL 15-RELATED-RELATED"/>
    <property type="match status" value="1"/>
</dbReference>
<evidence type="ECO:0000313" key="6">
    <source>
        <dbReference type="Proteomes" id="UP000516437"/>
    </source>
</evidence>
<feature type="transmembrane region" description="Helical" evidence="3">
    <location>
        <begin position="42"/>
        <end position="64"/>
    </location>
</feature>
<keyword evidence="3" id="KW-1133">Transmembrane helix</keyword>
<feature type="transmembrane region" description="Helical" evidence="3">
    <location>
        <begin position="183"/>
        <end position="206"/>
    </location>
</feature>
<keyword evidence="1" id="KW-0813">Transport</keyword>
<reference evidence="5 6" key="2">
    <citation type="journal article" date="2019" name="Plant Biotechnol. J.">
        <title>The red bayberry genome and genetic basis of sex determination.</title>
        <authorList>
            <person name="Jia H.M."/>
            <person name="Jia H.J."/>
            <person name="Cai Q.L."/>
            <person name="Wang Y."/>
            <person name="Zhao H.B."/>
            <person name="Yang W.F."/>
            <person name="Wang G.Y."/>
            <person name="Li Y.H."/>
            <person name="Zhan D.L."/>
            <person name="Shen Y.T."/>
            <person name="Niu Q.F."/>
            <person name="Chang L."/>
            <person name="Qiu J."/>
            <person name="Zhao L."/>
            <person name="Xie H.B."/>
            <person name="Fu W.Y."/>
            <person name="Jin J."/>
            <person name="Li X.W."/>
            <person name="Jiao Y."/>
            <person name="Zhou C.C."/>
            <person name="Tu T."/>
            <person name="Chai C.Y."/>
            <person name="Gao J.L."/>
            <person name="Fan L.J."/>
            <person name="van de Weg E."/>
            <person name="Wang J.Y."/>
            <person name="Gao Z.S."/>
        </authorList>
    </citation>
    <scope>NUCLEOTIDE SEQUENCE [LARGE SCALE GENOMIC DNA]</scope>
    <source>
        <tissue evidence="5">Leaves</tissue>
    </source>
</reference>
<dbReference type="OrthoDB" id="1750584at2759"/>
<protein>
    <submittedName>
        <fullName evidence="5">Cyclic nucleotide-gated ion channel 1</fullName>
    </submittedName>
</protein>
<evidence type="ECO:0000313" key="4">
    <source>
        <dbReference type="EMBL" id="KAB1206233.1"/>
    </source>
</evidence>
<keyword evidence="6" id="KW-1185">Reference proteome</keyword>
<dbReference type="AlphaFoldDB" id="A0A6A1V0S4"/>
<evidence type="ECO:0000313" key="5">
    <source>
        <dbReference type="EMBL" id="KAB1206243.1"/>
    </source>
</evidence>
<comment type="caution">
    <text evidence="5">The sequence shown here is derived from an EMBL/GenBank/DDBJ whole genome shotgun (WGS) entry which is preliminary data.</text>
</comment>
<keyword evidence="1" id="KW-0407">Ion channel</keyword>
<dbReference type="Proteomes" id="UP000516437">
    <property type="component" value="Chromosome 7"/>
</dbReference>
<proteinExistence type="predicted"/>
<feature type="region of interest" description="Disordered" evidence="2">
    <location>
        <begin position="117"/>
        <end position="142"/>
    </location>
</feature>
<evidence type="ECO:0000256" key="3">
    <source>
        <dbReference type="SAM" id="Phobius"/>
    </source>
</evidence>
<feature type="transmembrane region" description="Helical" evidence="3">
    <location>
        <begin position="248"/>
        <end position="266"/>
    </location>
</feature>
<dbReference type="EMBL" id="RXIC02000025">
    <property type="protein sequence ID" value="KAB1206243.1"/>
    <property type="molecule type" value="Genomic_DNA"/>
</dbReference>
<gene>
    <name evidence="4" type="ORF">CJ030_MR7G014378</name>
    <name evidence="5" type="ORF">CJ030_MR7G014388</name>
</gene>
<evidence type="ECO:0000256" key="1">
    <source>
        <dbReference type="ARBA" id="ARBA00023303"/>
    </source>
</evidence>
<evidence type="ECO:0000256" key="2">
    <source>
        <dbReference type="SAM" id="MobiDB-lite"/>
    </source>
</evidence>
<reference evidence="5" key="3">
    <citation type="submission" date="2019-09" db="EMBL/GenBank/DDBJ databases">
        <authorList>
            <person name="Gao Z."/>
        </authorList>
    </citation>
    <scope>NUCLEOTIDE SEQUENCE</scope>
    <source>
        <tissue evidence="5">Leaves</tissue>
    </source>
</reference>
<keyword evidence="3" id="KW-0812">Transmembrane</keyword>
<keyword evidence="3" id="KW-0472">Membrane</keyword>
<sequence length="272" mass="30881">MPLVSLTRFLVCYIVFRNQELDPESQVGRSDRSAKKKTYAKMVIWIDWILLISSVIGVSLDPLFFQSPVIKEDKKCLSFDKRLYITAICVRSVTDLIYIANTILAISETSRKPIRENEMSAVSKDANRPKAEKTGGVADAEGPKAKKTAGVAAVADAKGRKAEKTAAVLKAALRKARMQWRRWNFLLVDILAVLPLPLVLITLIFSKEWEPKFLDERGFLNAALLFQYVPRILRIYLTWIKLIRTDDIFVMAVGIKAGFNFFLYIISSQEQF</sequence>
<name>A0A6A1V0S4_9ROSI</name>
<organism evidence="5 6">
    <name type="scientific">Morella rubra</name>
    <name type="common">Chinese bayberry</name>
    <dbReference type="NCBI Taxonomy" id="262757"/>
    <lineage>
        <taxon>Eukaryota</taxon>
        <taxon>Viridiplantae</taxon>
        <taxon>Streptophyta</taxon>
        <taxon>Embryophyta</taxon>
        <taxon>Tracheophyta</taxon>
        <taxon>Spermatophyta</taxon>
        <taxon>Magnoliopsida</taxon>
        <taxon>eudicotyledons</taxon>
        <taxon>Gunneridae</taxon>
        <taxon>Pentapetalae</taxon>
        <taxon>rosids</taxon>
        <taxon>fabids</taxon>
        <taxon>Fagales</taxon>
        <taxon>Myricaceae</taxon>
        <taxon>Morella</taxon>
    </lineage>
</organism>